<comment type="function">
    <text evidence="11">Participates in chain elongation of fatty acids. Catalyzes the reduction of trans-2-enoyl-CoAs of varying chain lengths from 6:1 to 16:1, having maximum activity with 10:1 CoA. Has no 2,4-dienoyl-CoA reductase activity.</text>
</comment>
<evidence type="ECO:0000256" key="4">
    <source>
        <dbReference type="ARBA" id="ARBA00022553"/>
    </source>
</evidence>
<evidence type="ECO:0000256" key="7">
    <source>
        <dbReference type="ARBA" id="ARBA00023002"/>
    </source>
</evidence>
<dbReference type="EC" id="1.3.1.38" evidence="13"/>
<comment type="caution">
    <text evidence="21">The sequence shown here is derived from an EMBL/GenBank/DDBJ whole genome shotgun (WGS) entry which is preliminary data.</text>
</comment>
<dbReference type="PANTHER" id="PTHR24317">
    <property type="entry name" value="PEROXISOMAL TRANS-2-ENOYL-COA REDUCTASE"/>
    <property type="match status" value="1"/>
</dbReference>
<keyword evidence="9" id="KW-0576">Peroxisome</keyword>
<dbReference type="GO" id="GO:0019166">
    <property type="term" value="F:trans-2-enoyl-CoA reductase (NADPH) activity"/>
    <property type="evidence" value="ECO:0007669"/>
    <property type="project" value="UniProtKB-EC"/>
</dbReference>
<reference evidence="21" key="1">
    <citation type="submission" date="2023-03" db="EMBL/GenBank/DDBJ databases">
        <authorList>
            <person name="Steffen K."/>
            <person name="Cardenas P."/>
        </authorList>
    </citation>
    <scope>NUCLEOTIDE SEQUENCE</scope>
</reference>
<accession>A0AA35XHD7</accession>
<keyword evidence="4" id="KW-0597">Phosphoprotein</keyword>
<dbReference type="CDD" id="cd05369">
    <property type="entry name" value="TER_DECR_SDR_a"/>
    <property type="match status" value="1"/>
</dbReference>
<comment type="catalytic activity">
    <reaction evidence="20">
        <text>(2E)-octenoyl-CoA + NADPH + H(+) = octanoyl-CoA + NADP(+)</text>
        <dbReference type="Rhea" id="RHEA:44952"/>
        <dbReference type="ChEBI" id="CHEBI:15378"/>
        <dbReference type="ChEBI" id="CHEBI:57386"/>
        <dbReference type="ChEBI" id="CHEBI:57783"/>
        <dbReference type="ChEBI" id="CHEBI:58349"/>
        <dbReference type="ChEBI" id="CHEBI:62242"/>
    </reaction>
    <physiologicalReaction direction="left-to-right" evidence="20">
        <dbReference type="Rhea" id="RHEA:44953"/>
    </physiologicalReaction>
</comment>
<name>A0AA35XHD7_GEOBA</name>
<keyword evidence="22" id="KW-1185">Reference proteome</keyword>
<evidence type="ECO:0000256" key="11">
    <source>
        <dbReference type="ARBA" id="ARBA00037124"/>
    </source>
</evidence>
<dbReference type="InterPro" id="IPR002347">
    <property type="entry name" value="SDR_fam"/>
</dbReference>
<dbReference type="Gene3D" id="3.40.50.720">
    <property type="entry name" value="NAD(P)-binding Rossmann-like Domain"/>
    <property type="match status" value="1"/>
</dbReference>
<organism evidence="21 22">
    <name type="scientific">Geodia barretti</name>
    <name type="common">Barrett's horny sponge</name>
    <dbReference type="NCBI Taxonomy" id="519541"/>
    <lineage>
        <taxon>Eukaryota</taxon>
        <taxon>Metazoa</taxon>
        <taxon>Porifera</taxon>
        <taxon>Demospongiae</taxon>
        <taxon>Heteroscleromorpha</taxon>
        <taxon>Tetractinellida</taxon>
        <taxon>Astrophorina</taxon>
        <taxon>Geodiidae</taxon>
        <taxon>Geodia</taxon>
    </lineage>
</organism>
<dbReference type="InterPro" id="IPR036291">
    <property type="entry name" value="NAD(P)-bd_dom_sf"/>
</dbReference>
<dbReference type="PRINTS" id="PR00081">
    <property type="entry name" value="GDHRDH"/>
</dbReference>
<evidence type="ECO:0000256" key="15">
    <source>
        <dbReference type="ARBA" id="ARBA00047570"/>
    </source>
</evidence>
<keyword evidence="10" id="KW-0275">Fatty acid biosynthesis</keyword>
<dbReference type="Pfam" id="PF13561">
    <property type="entry name" value="adh_short_C2"/>
    <property type="match status" value="1"/>
</dbReference>
<dbReference type="SUPFAM" id="SSF51735">
    <property type="entry name" value="NAD(P)-binding Rossmann-fold domains"/>
    <property type="match status" value="1"/>
</dbReference>
<evidence type="ECO:0000256" key="14">
    <source>
        <dbReference type="ARBA" id="ARBA00041063"/>
    </source>
</evidence>
<evidence type="ECO:0000256" key="1">
    <source>
        <dbReference type="ARBA" id="ARBA00004275"/>
    </source>
</evidence>
<dbReference type="GO" id="GO:0006633">
    <property type="term" value="P:fatty acid biosynthetic process"/>
    <property type="evidence" value="ECO:0007669"/>
    <property type="project" value="UniProtKB-KW"/>
</dbReference>
<comment type="catalytic activity">
    <reaction evidence="19">
        <text>(2E)-decenoyl-CoA + NADPH + H(+) = decanoyl-CoA + NADP(+)</text>
        <dbReference type="Rhea" id="RHEA:44960"/>
        <dbReference type="ChEBI" id="CHEBI:15378"/>
        <dbReference type="ChEBI" id="CHEBI:57783"/>
        <dbReference type="ChEBI" id="CHEBI:58349"/>
        <dbReference type="ChEBI" id="CHEBI:61406"/>
        <dbReference type="ChEBI" id="CHEBI:61430"/>
    </reaction>
    <physiologicalReaction direction="left-to-right" evidence="19">
        <dbReference type="Rhea" id="RHEA:44961"/>
    </physiologicalReaction>
</comment>
<dbReference type="InterPro" id="IPR052388">
    <property type="entry name" value="Peroxisomal_t2-enoyl-CoA_red"/>
</dbReference>
<comment type="subunit">
    <text evidence="12">Interacts with PEX5, probably required to target it into peroxisomes.</text>
</comment>
<sequence length="319" mass="34378">MASLVRTAFRKDLFLGKVAIVTGGGTGIGRAITKELAELGCRVVIASRKRETLESAAAEINHTLSKDVGGAALPPLRVFPFQCNIRSEEQVEALMKYAVEKHGRIDYLVNNGGGQFMSPVSEISAKGWHAVIDTNLTGTFYCLKHAYHAWMKDHGGSIVNIIVDMVKGFPGMAHTGAARAGVENLTKSMALEWSPSKIRINCIAPGVIYSETAAANYPDPETFNRSLHIIPARRLGCPEEVSGAVCFLLSPAAAYITGCTIPVDGGQGIYRSPWVIQDHEGFPVELHSEVALPPKGEATEPGPSEFLFKALAELYKSKL</sequence>
<evidence type="ECO:0000256" key="13">
    <source>
        <dbReference type="ARBA" id="ARBA00038849"/>
    </source>
</evidence>
<comment type="catalytic activity">
    <reaction evidence="16">
        <text>(2E)-tetradecenoyl-CoA + NADPH + H(+) = tetradecanoyl-CoA + NADP(+)</text>
        <dbReference type="Rhea" id="RHEA:44968"/>
        <dbReference type="ChEBI" id="CHEBI:15378"/>
        <dbReference type="ChEBI" id="CHEBI:57385"/>
        <dbReference type="ChEBI" id="CHEBI:57783"/>
        <dbReference type="ChEBI" id="CHEBI:58349"/>
        <dbReference type="ChEBI" id="CHEBI:61405"/>
    </reaction>
    <physiologicalReaction direction="left-to-right" evidence="16">
        <dbReference type="Rhea" id="RHEA:44969"/>
    </physiologicalReaction>
</comment>
<dbReference type="EMBL" id="CASHTH010004453">
    <property type="protein sequence ID" value="CAI8057534.1"/>
    <property type="molecule type" value="Genomic_DNA"/>
</dbReference>
<comment type="pathway">
    <text evidence="2">Lipid metabolism.</text>
</comment>
<evidence type="ECO:0000256" key="12">
    <source>
        <dbReference type="ARBA" id="ARBA00038622"/>
    </source>
</evidence>
<dbReference type="FunFam" id="3.40.50.720:FF:000335">
    <property type="entry name" value="Peroxisomal trans-2-enoyl-CoA reductase"/>
    <property type="match status" value="1"/>
</dbReference>
<comment type="subcellular location">
    <subcellularLocation>
        <location evidence="1">Peroxisome</location>
    </subcellularLocation>
</comment>
<keyword evidence="7" id="KW-0560">Oxidoreductase</keyword>
<keyword evidence="8" id="KW-0443">Lipid metabolism</keyword>
<evidence type="ECO:0000313" key="21">
    <source>
        <dbReference type="EMBL" id="CAI8057534.1"/>
    </source>
</evidence>
<comment type="catalytic activity">
    <reaction evidence="15">
        <text>(2E)-dodecenoyl-CoA + NADPH + H(+) = dodecanoyl-CoA + NADP(+)</text>
        <dbReference type="Rhea" id="RHEA:44964"/>
        <dbReference type="ChEBI" id="CHEBI:15378"/>
        <dbReference type="ChEBI" id="CHEBI:57330"/>
        <dbReference type="ChEBI" id="CHEBI:57375"/>
        <dbReference type="ChEBI" id="CHEBI:57783"/>
        <dbReference type="ChEBI" id="CHEBI:58349"/>
    </reaction>
    <physiologicalReaction direction="left-to-right" evidence="15">
        <dbReference type="Rhea" id="RHEA:44965"/>
    </physiologicalReaction>
</comment>
<comment type="catalytic activity">
    <reaction evidence="17">
        <text>(2E)-hexenoyl-CoA + NADPH + H(+) = hexanoyl-CoA + NADP(+)</text>
        <dbReference type="Rhea" id="RHEA:44956"/>
        <dbReference type="ChEBI" id="CHEBI:15378"/>
        <dbReference type="ChEBI" id="CHEBI:57783"/>
        <dbReference type="ChEBI" id="CHEBI:58349"/>
        <dbReference type="ChEBI" id="CHEBI:62077"/>
        <dbReference type="ChEBI" id="CHEBI:62620"/>
    </reaction>
    <physiologicalReaction direction="left-to-right" evidence="17">
        <dbReference type="Rhea" id="RHEA:44957"/>
    </physiologicalReaction>
</comment>
<evidence type="ECO:0000256" key="8">
    <source>
        <dbReference type="ARBA" id="ARBA00023098"/>
    </source>
</evidence>
<evidence type="ECO:0000256" key="3">
    <source>
        <dbReference type="ARBA" id="ARBA00022516"/>
    </source>
</evidence>
<keyword evidence="5" id="KW-0276">Fatty acid metabolism</keyword>
<evidence type="ECO:0000256" key="16">
    <source>
        <dbReference type="ARBA" id="ARBA00048686"/>
    </source>
</evidence>
<dbReference type="AlphaFoldDB" id="A0AA35XHD7"/>
<evidence type="ECO:0000256" key="19">
    <source>
        <dbReference type="ARBA" id="ARBA00049386"/>
    </source>
</evidence>
<protein>
    <recommendedName>
        <fullName evidence="14">Peroxisomal trans-2-enoyl-CoA reductase</fullName>
        <ecNumber evidence="13">1.3.1.38</ecNumber>
    </recommendedName>
</protein>
<evidence type="ECO:0000256" key="20">
    <source>
        <dbReference type="ARBA" id="ARBA00049559"/>
    </source>
</evidence>
<evidence type="ECO:0000313" key="22">
    <source>
        <dbReference type="Proteomes" id="UP001174909"/>
    </source>
</evidence>
<keyword evidence="3" id="KW-0444">Lipid biosynthesis</keyword>
<evidence type="ECO:0000256" key="2">
    <source>
        <dbReference type="ARBA" id="ARBA00005189"/>
    </source>
</evidence>
<keyword evidence="6" id="KW-0521">NADP</keyword>
<evidence type="ECO:0000256" key="5">
    <source>
        <dbReference type="ARBA" id="ARBA00022832"/>
    </source>
</evidence>
<evidence type="ECO:0000256" key="9">
    <source>
        <dbReference type="ARBA" id="ARBA00023140"/>
    </source>
</evidence>
<dbReference type="GO" id="GO:0033306">
    <property type="term" value="P:phytol metabolic process"/>
    <property type="evidence" value="ECO:0007669"/>
    <property type="project" value="TreeGrafter"/>
</dbReference>
<evidence type="ECO:0000256" key="17">
    <source>
        <dbReference type="ARBA" id="ARBA00049108"/>
    </source>
</evidence>
<gene>
    <name evidence="21" type="ORF">GBAR_LOCUS31360</name>
</gene>
<dbReference type="Proteomes" id="UP001174909">
    <property type="component" value="Unassembled WGS sequence"/>
</dbReference>
<dbReference type="PANTHER" id="PTHR24317:SF7">
    <property type="entry name" value="PEROXISOMAL TRANS-2-ENOYL-COA REDUCTASE"/>
    <property type="match status" value="1"/>
</dbReference>
<evidence type="ECO:0000256" key="6">
    <source>
        <dbReference type="ARBA" id="ARBA00022857"/>
    </source>
</evidence>
<proteinExistence type="predicted"/>
<dbReference type="PRINTS" id="PR00080">
    <property type="entry name" value="SDRFAMILY"/>
</dbReference>
<dbReference type="GO" id="GO:0005777">
    <property type="term" value="C:peroxisome"/>
    <property type="evidence" value="ECO:0007669"/>
    <property type="project" value="UniProtKB-SubCell"/>
</dbReference>
<comment type="catalytic activity">
    <reaction evidence="18">
        <text>a (2E)-enoyl-CoA + NADPH + H(+) = a 2,3-saturated acyl-CoA + NADP(+)</text>
        <dbReference type="Rhea" id="RHEA:33763"/>
        <dbReference type="ChEBI" id="CHEBI:15378"/>
        <dbReference type="ChEBI" id="CHEBI:57783"/>
        <dbReference type="ChEBI" id="CHEBI:58349"/>
        <dbReference type="ChEBI" id="CHEBI:58856"/>
        <dbReference type="ChEBI" id="CHEBI:65111"/>
        <dbReference type="EC" id="1.3.1.38"/>
    </reaction>
    <physiologicalReaction direction="left-to-right" evidence="18">
        <dbReference type="Rhea" id="RHEA:33764"/>
    </physiologicalReaction>
</comment>
<evidence type="ECO:0000256" key="10">
    <source>
        <dbReference type="ARBA" id="ARBA00023160"/>
    </source>
</evidence>
<evidence type="ECO:0000256" key="18">
    <source>
        <dbReference type="ARBA" id="ARBA00049251"/>
    </source>
</evidence>